<name>A0A1X6YR75_9RHOB</name>
<comment type="subcellular location">
    <subcellularLocation>
        <location evidence="1">Membrane</location>
        <topology evidence="1">Multi-pass membrane protein</topology>
    </subcellularLocation>
</comment>
<feature type="domain" description="Yip1" evidence="6">
    <location>
        <begin position="16"/>
        <end position="188"/>
    </location>
</feature>
<dbReference type="InterPro" id="IPR006977">
    <property type="entry name" value="Yip1_dom"/>
</dbReference>
<evidence type="ECO:0000313" key="7">
    <source>
        <dbReference type="EMBL" id="SLN27005.1"/>
    </source>
</evidence>
<evidence type="ECO:0000256" key="1">
    <source>
        <dbReference type="ARBA" id="ARBA00004141"/>
    </source>
</evidence>
<dbReference type="Pfam" id="PF04893">
    <property type="entry name" value="Yip1"/>
    <property type="match status" value="1"/>
</dbReference>
<evidence type="ECO:0000259" key="6">
    <source>
        <dbReference type="Pfam" id="PF04893"/>
    </source>
</evidence>
<dbReference type="EMBL" id="FWFU01000001">
    <property type="protein sequence ID" value="SLN27005.1"/>
    <property type="molecule type" value="Genomic_DNA"/>
</dbReference>
<protein>
    <submittedName>
        <fullName evidence="7">Yip1 domain protein</fullName>
    </submittedName>
</protein>
<keyword evidence="3 5" id="KW-1133">Transmembrane helix</keyword>
<sequence length="202" mass="21906">MGRDMTANHFKDLVRQTLFQPGDAARQLIEFSLPRQWLWMAIALVSVLGSILFSASLQMSPPDAQSAALIPSALRSPILFAVLLFAGFVVFSATLFYVGRWMGGTAEAIDDIFAPLVWFQILRLVVQAIVLLLSFVAPGLVSIIVVVVFVWETYILVCFVDAAHRFGSVLKAAGAVILSTLLIGIALSVIFSFIALTMTEGA</sequence>
<evidence type="ECO:0000256" key="5">
    <source>
        <dbReference type="SAM" id="Phobius"/>
    </source>
</evidence>
<dbReference type="Proteomes" id="UP000193207">
    <property type="component" value="Unassembled WGS sequence"/>
</dbReference>
<feature type="transmembrane region" description="Helical" evidence="5">
    <location>
        <begin position="37"/>
        <end position="58"/>
    </location>
</feature>
<proteinExistence type="predicted"/>
<dbReference type="AlphaFoldDB" id="A0A1X6YR75"/>
<dbReference type="GO" id="GO:0016020">
    <property type="term" value="C:membrane"/>
    <property type="evidence" value="ECO:0007669"/>
    <property type="project" value="UniProtKB-SubCell"/>
</dbReference>
<organism evidence="7 8">
    <name type="scientific">Roseovarius halotolerans</name>
    <dbReference type="NCBI Taxonomy" id="505353"/>
    <lineage>
        <taxon>Bacteria</taxon>
        <taxon>Pseudomonadati</taxon>
        <taxon>Pseudomonadota</taxon>
        <taxon>Alphaproteobacteria</taxon>
        <taxon>Rhodobacterales</taxon>
        <taxon>Roseobacteraceae</taxon>
        <taxon>Roseovarius</taxon>
    </lineage>
</organism>
<evidence type="ECO:0000256" key="4">
    <source>
        <dbReference type="ARBA" id="ARBA00023136"/>
    </source>
</evidence>
<keyword evidence="2 5" id="KW-0812">Transmembrane</keyword>
<keyword evidence="8" id="KW-1185">Reference proteome</keyword>
<evidence type="ECO:0000256" key="3">
    <source>
        <dbReference type="ARBA" id="ARBA00022989"/>
    </source>
</evidence>
<evidence type="ECO:0000313" key="8">
    <source>
        <dbReference type="Proteomes" id="UP000193207"/>
    </source>
</evidence>
<keyword evidence="4 5" id="KW-0472">Membrane</keyword>
<evidence type="ECO:0000256" key="2">
    <source>
        <dbReference type="ARBA" id="ARBA00022692"/>
    </source>
</evidence>
<reference evidence="7 8" key="1">
    <citation type="submission" date="2017-03" db="EMBL/GenBank/DDBJ databases">
        <authorList>
            <person name="Afonso C.L."/>
            <person name="Miller P.J."/>
            <person name="Scott M.A."/>
            <person name="Spackman E."/>
            <person name="Goraichik I."/>
            <person name="Dimitrov K.M."/>
            <person name="Suarez D.L."/>
            <person name="Swayne D.E."/>
        </authorList>
    </citation>
    <scope>NUCLEOTIDE SEQUENCE [LARGE SCALE GENOMIC DNA]</scope>
    <source>
        <strain evidence="7 8">CECT 8110</strain>
    </source>
</reference>
<feature type="transmembrane region" description="Helical" evidence="5">
    <location>
        <begin position="78"/>
        <end position="100"/>
    </location>
</feature>
<feature type="transmembrane region" description="Helical" evidence="5">
    <location>
        <begin position="172"/>
        <end position="196"/>
    </location>
</feature>
<feature type="transmembrane region" description="Helical" evidence="5">
    <location>
        <begin position="139"/>
        <end position="160"/>
    </location>
</feature>
<accession>A0A1X6YR75</accession>
<feature type="transmembrane region" description="Helical" evidence="5">
    <location>
        <begin position="112"/>
        <end position="133"/>
    </location>
</feature>
<gene>
    <name evidence="7" type="ORF">ROH8110_01278</name>
</gene>
<dbReference type="OrthoDB" id="7872013at2"/>